<comment type="caution">
    <text evidence="2">The sequence shown here is derived from an EMBL/GenBank/DDBJ whole genome shotgun (WGS) entry which is preliminary data.</text>
</comment>
<proteinExistence type="predicted"/>
<dbReference type="STRING" id="94208.A0A2S4L0R2"/>
<feature type="compositionally biased region" description="Low complexity" evidence="1">
    <location>
        <begin position="430"/>
        <end position="440"/>
    </location>
</feature>
<dbReference type="OrthoDB" id="2342176at2759"/>
<dbReference type="PANTHER" id="PTHR36182">
    <property type="entry name" value="PROTEIN, PUTATIVE (AFU_ORTHOLOGUE AFUA_6G10930)-RELATED"/>
    <property type="match status" value="1"/>
</dbReference>
<gene>
    <name evidence="2" type="ORF">TPAR_03766</name>
</gene>
<dbReference type="Proteomes" id="UP000237481">
    <property type="component" value="Unassembled WGS sequence"/>
</dbReference>
<evidence type="ECO:0000313" key="2">
    <source>
        <dbReference type="EMBL" id="POR36024.1"/>
    </source>
</evidence>
<organism evidence="2 3">
    <name type="scientific">Tolypocladium paradoxum</name>
    <dbReference type="NCBI Taxonomy" id="94208"/>
    <lineage>
        <taxon>Eukaryota</taxon>
        <taxon>Fungi</taxon>
        <taxon>Dikarya</taxon>
        <taxon>Ascomycota</taxon>
        <taxon>Pezizomycotina</taxon>
        <taxon>Sordariomycetes</taxon>
        <taxon>Hypocreomycetidae</taxon>
        <taxon>Hypocreales</taxon>
        <taxon>Ophiocordycipitaceae</taxon>
        <taxon>Tolypocladium</taxon>
    </lineage>
</organism>
<feature type="compositionally biased region" description="Low complexity" evidence="1">
    <location>
        <begin position="449"/>
        <end position="463"/>
    </location>
</feature>
<evidence type="ECO:0008006" key="4">
    <source>
        <dbReference type="Google" id="ProtNLM"/>
    </source>
</evidence>
<protein>
    <recommendedName>
        <fullName evidence="4">Chitin-binding type-4 domain-containing protein</fullName>
    </recommendedName>
</protein>
<dbReference type="PANTHER" id="PTHR36182:SF2">
    <property type="entry name" value="LYTIC POLYSACCHARIDE MONOOXYGENASE"/>
    <property type="match status" value="1"/>
</dbReference>
<reference evidence="2 3" key="1">
    <citation type="submission" date="2018-01" db="EMBL/GenBank/DDBJ databases">
        <title>Harnessing the power of phylogenomics to disentangle the directionality and signatures of interkingdom host jumping in the parasitic fungal genus Tolypocladium.</title>
        <authorList>
            <person name="Quandt C.A."/>
            <person name="Patterson W."/>
            <person name="Spatafora J.W."/>
        </authorList>
    </citation>
    <scope>NUCLEOTIDE SEQUENCE [LARGE SCALE GENOMIC DNA]</scope>
    <source>
        <strain evidence="2 3">NRBC 100945</strain>
    </source>
</reference>
<dbReference type="Gene3D" id="2.70.50.70">
    <property type="match status" value="1"/>
</dbReference>
<evidence type="ECO:0000256" key="1">
    <source>
        <dbReference type="SAM" id="MobiDB-lite"/>
    </source>
</evidence>
<sequence length="548" mass="57009">MPLLPSNDPESMIWSPGLVDASVSLFSSSPRGMYPDGRWWRHPGTDGRLGIRCSPSPGPSSCLVLREHQPSNTFLHTKSDLKSRAACVPQLAWTPVGSVGFHFFRPLARLVSTTLRNCIEFRIFRLERLDSQYRQRHRYQTLLKMFMKTLVLGGLATIACAHMKMSNPVPYGKSSLENGPLDSSGSDFPCKMREGVYDLQGASNVYGQGSTQQLAFIGSAVHGGGSCQISVTTDLQPTKNSVWKVIKSIEGGCPAKGQTGNMEGGAGVADPYKYDFTIPEKLATGNYTLAWTWFNKVGNREMYMNCAPLTVTGSGGSSGFMSTLPDMFVANVGNGCETEATTDVQFPNPGQDLDQFGVPSALKIPAGAGCQKATGANGGGSYPAGGQPSSTAAPAPASQTSQPPTPTSKPTKSTKAPPGGVFITVSSKQPAASTSAALSPAPSPGNGGSNTSKQPAASTSAAPSPAPSPGNGGGNTPSGGFAPGTPCTSEGSWNCIGGTSFQRCASGGWSAVLGMAAGVTCTPGQSNDFKMNALHAKRAMRRGLRFAA</sequence>
<accession>A0A2S4L0R2</accession>
<dbReference type="EMBL" id="PKSG01000371">
    <property type="protein sequence ID" value="POR36024.1"/>
    <property type="molecule type" value="Genomic_DNA"/>
</dbReference>
<name>A0A2S4L0R2_9HYPO</name>
<feature type="compositionally biased region" description="Low complexity" evidence="1">
    <location>
        <begin position="384"/>
        <end position="419"/>
    </location>
</feature>
<keyword evidence="3" id="KW-1185">Reference proteome</keyword>
<dbReference type="AlphaFoldDB" id="A0A2S4L0R2"/>
<evidence type="ECO:0000313" key="3">
    <source>
        <dbReference type="Proteomes" id="UP000237481"/>
    </source>
</evidence>
<feature type="region of interest" description="Disordered" evidence="1">
    <location>
        <begin position="378"/>
        <end position="485"/>
    </location>
</feature>